<dbReference type="SMART" id="SM00490">
    <property type="entry name" value="HELICc"/>
    <property type="match status" value="1"/>
</dbReference>
<sequence length="937" mass="107424">MDRNVRDRTRHPPGMRGRDIGMFYRNLSKKKQSNTDTPTIRLGPCVSVPQTVLAKVEESLRRFEQSCEDEKVLKDFETQFRHLLCADFEDFILSTKSVSVELQDNEFQNQRYKSEVLAKERDPEFQQRYEQRLKLPTMKQSERILAAIKENQVLLIVGSTGCGKTTQVPQLILDDYIFNNRGSQCHVVCTQPRRISAVTVAERVAYERLEKLRVSVGYQIRLESELPRDSGSILYCTTGVLLQKLQTDPLMNAVNVVIIDEIHERGVETDLLLALFKIILPHRPNLKVILMSATVSEQEFSAYFNNCCTIYIEGTMFPVKVNYLEDIIQETGFTRFRNNPHECARNKPRHHGKQFIRQNANDYAYMTMMEPYLRQIKDKYDSQVLQSLRCTDSEGCENLQFLEHLIFYICDTKPPGAILVFLPGYDKISKLNSILLNPTLPIGQRYSRKIQVYPLHSMMPTMFQKNIFQPSPPGIRKIILSTTVAETSVTIDDVVYVINCGRMKTNNYNVEANLQTLEETWVTKANSQQRKGRAGRVQPGICYNLFSRAREKTMIDQIVPEIKRCKLESTILNLKMLHIKDVNLFLNTLMSAPDNQAIVNGINLLKRINALDTEGTLTPLGMHLARLPVDPQIGKMLVMSALFRCMDPITTVAAGLSFKSPFYTPLGKEKDVDRVKRDLSANKRSDHLLIDNVMLNYRETLQDGSERDFCYKNFLNIGTLQQLEEMKRQFASLLRAASFTESGSCNAKSSNENSNNIPLLRAIIAAGLYPNMAYLSKVRRTKNHVNAIQHLSTPEERRISFHPSSVNSNEASFDSHYFVYFQKQKSSSVFLLDATMVFPMALIIFGDGVETGYTEHKVFYISVARTYYFKCDPGTAKVMLDLRKRLEWLMQKRALNPSPIQPNSSEDYIIKAIQILLSLDDVYDYSDQYLSSDDEQK</sequence>
<dbReference type="InterPro" id="IPR014001">
    <property type="entry name" value="Helicase_ATP-bd"/>
</dbReference>
<dbReference type="GO" id="GO:0016787">
    <property type="term" value="F:hydrolase activity"/>
    <property type="evidence" value="ECO:0007669"/>
    <property type="project" value="UniProtKB-KW"/>
</dbReference>
<dbReference type="Pfam" id="PF00271">
    <property type="entry name" value="Helicase_C"/>
    <property type="match status" value="1"/>
</dbReference>
<dbReference type="PROSITE" id="PS51192">
    <property type="entry name" value="HELICASE_ATP_BIND_1"/>
    <property type="match status" value="1"/>
</dbReference>
<dbReference type="Pfam" id="PF07717">
    <property type="entry name" value="OB_NTP_bind"/>
    <property type="match status" value="1"/>
</dbReference>
<name>A0A0A1XHX4_ZEUCU</name>
<dbReference type="EMBL" id="GBXI01003735">
    <property type="protein sequence ID" value="JAD10557.1"/>
    <property type="molecule type" value="Transcribed_RNA"/>
</dbReference>
<evidence type="ECO:0000313" key="9">
    <source>
        <dbReference type="EMBL" id="JAD10557.1"/>
    </source>
</evidence>
<dbReference type="Pfam" id="PF04408">
    <property type="entry name" value="WHD_HA2"/>
    <property type="match status" value="1"/>
</dbReference>
<dbReference type="PANTHER" id="PTHR18934:SF237">
    <property type="entry name" value="ATP-DEPENDENT DNA_RNA HELICASE DHX36"/>
    <property type="match status" value="1"/>
</dbReference>
<dbReference type="InterPro" id="IPR007502">
    <property type="entry name" value="Helicase-assoc_dom"/>
</dbReference>
<dbReference type="Gene3D" id="3.40.50.300">
    <property type="entry name" value="P-loop containing nucleotide triphosphate hydrolases"/>
    <property type="match status" value="2"/>
</dbReference>
<dbReference type="GO" id="GO:0003724">
    <property type="term" value="F:RNA helicase activity"/>
    <property type="evidence" value="ECO:0007669"/>
    <property type="project" value="TreeGrafter"/>
</dbReference>
<keyword evidence="4" id="KW-0067">ATP-binding</keyword>
<dbReference type="GO" id="GO:0003678">
    <property type="term" value="F:DNA helicase activity"/>
    <property type="evidence" value="ECO:0007669"/>
    <property type="project" value="TreeGrafter"/>
</dbReference>
<dbReference type="GO" id="GO:0005524">
    <property type="term" value="F:ATP binding"/>
    <property type="evidence" value="ECO:0007669"/>
    <property type="project" value="UniProtKB-KW"/>
</dbReference>
<reference evidence="9" key="2">
    <citation type="journal article" date="2015" name="Gigascience">
        <title>Reconstructing a comprehensive transcriptome assembly of a white-pupal translocated strain of the pest fruit fly Bactrocera cucurbitae.</title>
        <authorList>
            <person name="Sim S.B."/>
            <person name="Calla B."/>
            <person name="Hall B."/>
            <person name="DeRego T."/>
            <person name="Geib S.M."/>
        </authorList>
    </citation>
    <scope>NUCLEOTIDE SEQUENCE</scope>
</reference>
<dbReference type="InterPro" id="IPR011545">
    <property type="entry name" value="DEAD/DEAH_box_helicase_dom"/>
</dbReference>
<dbReference type="SUPFAM" id="SSF52540">
    <property type="entry name" value="P-loop containing nucleoside triphosphate hydrolases"/>
    <property type="match status" value="1"/>
</dbReference>
<feature type="domain" description="Helicase C-terminal" evidence="8">
    <location>
        <begin position="401"/>
        <end position="578"/>
    </location>
</feature>
<dbReference type="GO" id="GO:0005634">
    <property type="term" value="C:nucleus"/>
    <property type="evidence" value="ECO:0007669"/>
    <property type="project" value="TreeGrafter"/>
</dbReference>
<dbReference type="InterPro" id="IPR011709">
    <property type="entry name" value="DEAD-box_helicase_OB_fold"/>
</dbReference>
<keyword evidence="3 9" id="KW-0347">Helicase</keyword>
<dbReference type="FunFam" id="1.20.120.1080:FF:000002">
    <property type="entry name" value="Putative ATP-dependent RNA helicase DHX36"/>
    <property type="match status" value="1"/>
</dbReference>
<dbReference type="AlphaFoldDB" id="A0A0A1XHX4"/>
<evidence type="ECO:0000256" key="2">
    <source>
        <dbReference type="ARBA" id="ARBA00022801"/>
    </source>
</evidence>
<feature type="domain" description="Helicase ATP-binding" evidence="7">
    <location>
        <begin position="145"/>
        <end position="313"/>
    </location>
</feature>
<dbReference type="GO" id="GO:0005737">
    <property type="term" value="C:cytoplasm"/>
    <property type="evidence" value="ECO:0007669"/>
    <property type="project" value="TreeGrafter"/>
</dbReference>
<dbReference type="InterPro" id="IPR048333">
    <property type="entry name" value="HA2_WH"/>
</dbReference>
<protein>
    <submittedName>
        <fullName evidence="9">Probable ATP-dependent RNA helicase DHX36</fullName>
    </submittedName>
</protein>
<keyword evidence="2" id="KW-0378">Hydrolase</keyword>
<dbReference type="InterPro" id="IPR027417">
    <property type="entry name" value="P-loop_NTPase"/>
</dbReference>
<evidence type="ECO:0000256" key="5">
    <source>
        <dbReference type="ARBA" id="ARBA00022884"/>
    </source>
</evidence>
<dbReference type="Gene3D" id="1.20.120.1080">
    <property type="match status" value="1"/>
</dbReference>
<evidence type="ECO:0000256" key="1">
    <source>
        <dbReference type="ARBA" id="ARBA00022741"/>
    </source>
</evidence>
<comment type="similarity">
    <text evidence="6">Belongs to the DExH box helicase family.</text>
</comment>
<evidence type="ECO:0000256" key="3">
    <source>
        <dbReference type="ARBA" id="ARBA00022806"/>
    </source>
</evidence>
<accession>A0A0A1XHX4</accession>
<keyword evidence="1" id="KW-0547">Nucleotide-binding</keyword>
<gene>
    <name evidence="9" type="primary">Dhx36</name>
    <name evidence="9" type="ORF">g.36936</name>
</gene>
<evidence type="ECO:0000256" key="4">
    <source>
        <dbReference type="ARBA" id="ARBA00022840"/>
    </source>
</evidence>
<keyword evidence="5" id="KW-0694">RNA-binding</keyword>
<dbReference type="GO" id="GO:0051880">
    <property type="term" value="F:G-quadruplex DNA binding"/>
    <property type="evidence" value="ECO:0007669"/>
    <property type="project" value="TreeGrafter"/>
</dbReference>
<dbReference type="InterPro" id="IPR001650">
    <property type="entry name" value="Helicase_C-like"/>
</dbReference>
<dbReference type="GO" id="GO:0002151">
    <property type="term" value="F:G-quadruplex RNA binding"/>
    <property type="evidence" value="ECO:0007669"/>
    <property type="project" value="TreeGrafter"/>
</dbReference>
<dbReference type="FunFam" id="3.40.50.300:FF:000526">
    <property type="entry name" value="DExH-box ATP-dependent RNA helicase DExH3"/>
    <property type="match status" value="1"/>
</dbReference>
<dbReference type="CDD" id="cd18791">
    <property type="entry name" value="SF2_C_RHA"/>
    <property type="match status" value="1"/>
</dbReference>
<dbReference type="SMART" id="SM00847">
    <property type="entry name" value="HA2"/>
    <property type="match status" value="1"/>
</dbReference>
<dbReference type="Pfam" id="PF00270">
    <property type="entry name" value="DEAD"/>
    <property type="match status" value="1"/>
</dbReference>
<reference evidence="9" key="1">
    <citation type="submission" date="2014-11" db="EMBL/GenBank/DDBJ databases">
        <authorList>
            <person name="Geib S."/>
        </authorList>
    </citation>
    <scope>NUCLEOTIDE SEQUENCE</scope>
</reference>
<dbReference type="OrthoDB" id="5600252at2759"/>
<dbReference type="SMART" id="SM00487">
    <property type="entry name" value="DEXDc"/>
    <property type="match status" value="1"/>
</dbReference>
<evidence type="ECO:0000259" key="8">
    <source>
        <dbReference type="PROSITE" id="PS51194"/>
    </source>
</evidence>
<dbReference type="Pfam" id="PF21010">
    <property type="entry name" value="HA2_C"/>
    <property type="match status" value="1"/>
</dbReference>
<dbReference type="PROSITE" id="PS51194">
    <property type="entry name" value="HELICASE_CTER"/>
    <property type="match status" value="1"/>
</dbReference>
<dbReference type="PANTHER" id="PTHR18934">
    <property type="entry name" value="ATP-DEPENDENT RNA HELICASE"/>
    <property type="match status" value="1"/>
</dbReference>
<organism evidence="9">
    <name type="scientific">Zeugodacus cucurbitae</name>
    <name type="common">Melon fruit fly</name>
    <name type="synonym">Bactrocera cucurbitae</name>
    <dbReference type="NCBI Taxonomy" id="28588"/>
    <lineage>
        <taxon>Eukaryota</taxon>
        <taxon>Metazoa</taxon>
        <taxon>Ecdysozoa</taxon>
        <taxon>Arthropoda</taxon>
        <taxon>Hexapoda</taxon>
        <taxon>Insecta</taxon>
        <taxon>Pterygota</taxon>
        <taxon>Neoptera</taxon>
        <taxon>Endopterygota</taxon>
        <taxon>Diptera</taxon>
        <taxon>Brachycera</taxon>
        <taxon>Muscomorpha</taxon>
        <taxon>Tephritoidea</taxon>
        <taxon>Tephritidae</taxon>
        <taxon>Zeugodacus</taxon>
        <taxon>Zeugodacus</taxon>
    </lineage>
</organism>
<evidence type="ECO:0000256" key="6">
    <source>
        <dbReference type="ARBA" id="ARBA00060772"/>
    </source>
</evidence>
<proteinExistence type="inferred from homology"/>
<evidence type="ECO:0000259" key="7">
    <source>
        <dbReference type="PROSITE" id="PS51192"/>
    </source>
</evidence>